<dbReference type="PANTHER" id="PTHR24201:SF15">
    <property type="entry name" value="ANKYRIN REPEAT DOMAIN-CONTAINING PROTEIN 66"/>
    <property type="match status" value="1"/>
</dbReference>
<dbReference type="GeneID" id="7842769"/>
<dbReference type="EMBL" id="GG662608">
    <property type="protein sequence ID" value="EAS00861.2"/>
    <property type="molecule type" value="Genomic_DNA"/>
</dbReference>
<evidence type="ECO:0000313" key="3">
    <source>
        <dbReference type="EMBL" id="EAS00861.2"/>
    </source>
</evidence>
<gene>
    <name evidence="3" type="ORF">TTHERM_00310310</name>
</gene>
<sequence length="278" mass="32516">MDYKKSGTQNIIERPNHLLETKPNKLKKQLLNAVCNDNLDEVKQLVEVEKILPNEELSIYGYFWNSIHYAAHYGKSNILEYLIQQLYKEYKEDLTKEILNYQTKEGWTALMISCIYDSVLCIKMLIKLGGINLIQKDIMGRTALDLCKSYGQVDCFELIHEAREIYGDEIPLNKNYLEEDINSLFQSLQISNKEYHYLCLNGISRDCIICNTNKGYLKYTQCCSHPIHLVCFIEQPKKVCLNCDKFNYNITRELREPELAFFIPDQQLNLNELDGLKL</sequence>
<name>I7ML14_TETTS</name>
<dbReference type="Gene3D" id="1.25.40.20">
    <property type="entry name" value="Ankyrin repeat-containing domain"/>
    <property type="match status" value="1"/>
</dbReference>
<dbReference type="InterPro" id="IPR036770">
    <property type="entry name" value="Ankyrin_rpt-contain_sf"/>
</dbReference>
<keyword evidence="1" id="KW-0677">Repeat</keyword>
<dbReference type="RefSeq" id="XP_001021106.2">
    <property type="nucleotide sequence ID" value="XM_001021106.3"/>
</dbReference>
<keyword evidence="4" id="KW-1185">Reference proteome</keyword>
<organism evidence="3 4">
    <name type="scientific">Tetrahymena thermophila (strain SB210)</name>
    <dbReference type="NCBI Taxonomy" id="312017"/>
    <lineage>
        <taxon>Eukaryota</taxon>
        <taxon>Sar</taxon>
        <taxon>Alveolata</taxon>
        <taxon>Ciliophora</taxon>
        <taxon>Intramacronucleata</taxon>
        <taxon>Oligohymenophorea</taxon>
        <taxon>Hymenostomatida</taxon>
        <taxon>Tetrahymenina</taxon>
        <taxon>Tetrahymenidae</taxon>
        <taxon>Tetrahymena</taxon>
    </lineage>
</organism>
<dbReference type="SMART" id="SM00248">
    <property type="entry name" value="ANK"/>
    <property type="match status" value="3"/>
</dbReference>
<dbReference type="Proteomes" id="UP000009168">
    <property type="component" value="Unassembled WGS sequence"/>
</dbReference>
<dbReference type="STRING" id="312017.I7ML14"/>
<dbReference type="SUPFAM" id="SSF48403">
    <property type="entry name" value="Ankyrin repeat"/>
    <property type="match status" value="1"/>
</dbReference>
<evidence type="ECO:0000313" key="4">
    <source>
        <dbReference type="Proteomes" id="UP000009168"/>
    </source>
</evidence>
<dbReference type="AlphaFoldDB" id="I7ML14"/>
<protein>
    <submittedName>
        <fullName evidence="3">Ankyrin repeat protein</fullName>
    </submittedName>
</protein>
<dbReference type="PANTHER" id="PTHR24201">
    <property type="entry name" value="ANK_REP_REGION DOMAIN-CONTAINING PROTEIN"/>
    <property type="match status" value="1"/>
</dbReference>
<proteinExistence type="predicted"/>
<dbReference type="InterPro" id="IPR050776">
    <property type="entry name" value="Ank_Repeat/CDKN_Inhibitor"/>
</dbReference>
<accession>I7ML14</accession>
<dbReference type="OrthoDB" id="426293at2759"/>
<keyword evidence="2" id="KW-0040">ANK repeat</keyword>
<reference evidence="4" key="1">
    <citation type="journal article" date="2006" name="PLoS Biol.">
        <title>Macronuclear genome sequence of the ciliate Tetrahymena thermophila, a model eukaryote.</title>
        <authorList>
            <person name="Eisen J.A."/>
            <person name="Coyne R.S."/>
            <person name="Wu M."/>
            <person name="Wu D."/>
            <person name="Thiagarajan M."/>
            <person name="Wortman J.R."/>
            <person name="Badger J.H."/>
            <person name="Ren Q."/>
            <person name="Amedeo P."/>
            <person name="Jones K.M."/>
            <person name="Tallon L.J."/>
            <person name="Delcher A.L."/>
            <person name="Salzberg S.L."/>
            <person name="Silva J.C."/>
            <person name="Haas B.J."/>
            <person name="Majoros W.H."/>
            <person name="Farzad M."/>
            <person name="Carlton J.M."/>
            <person name="Smith R.K. Jr."/>
            <person name="Garg J."/>
            <person name="Pearlman R.E."/>
            <person name="Karrer K.M."/>
            <person name="Sun L."/>
            <person name="Manning G."/>
            <person name="Elde N.C."/>
            <person name="Turkewitz A.P."/>
            <person name="Asai D.J."/>
            <person name="Wilkes D.E."/>
            <person name="Wang Y."/>
            <person name="Cai H."/>
            <person name="Collins K."/>
            <person name="Stewart B.A."/>
            <person name="Lee S.R."/>
            <person name="Wilamowska K."/>
            <person name="Weinberg Z."/>
            <person name="Ruzzo W.L."/>
            <person name="Wloga D."/>
            <person name="Gaertig J."/>
            <person name="Frankel J."/>
            <person name="Tsao C.-C."/>
            <person name="Gorovsky M.A."/>
            <person name="Keeling P.J."/>
            <person name="Waller R.F."/>
            <person name="Patron N.J."/>
            <person name="Cherry J.M."/>
            <person name="Stover N.A."/>
            <person name="Krieger C.J."/>
            <person name="del Toro C."/>
            <person name="Ryder H.F."/>
            <person name="Williamson S.C."/>
            <person name="Barbeau R.A."/>
            <person name="Hamilton E.P."/>
            <person name="Orias E."/>
        </authorList>
    </citation>
    <scope>NUCLEOTIDE SEQUENCE [LARGE SCALE GENOMIC DNA]</scope>
    <source>
        <strain evidence="4">SB210</strain>
    </source>
</reference>
<dbReference type="InParanoid" id="I7ML14"/>
<dbReference type="Pfam" id="PF12796">
    <property type="entry name" value="Ank_2"/>
    <property type="match status" value="1"/>
</dbReference>
<dbReference type="KEGG" id="tet:TTHERM_00310310"/>
<dbReference type="InterPro" id="IPR002110">
    <property type="entry name" value="Ankyrin_rpt"/>
</dbReference>
<evidence type="ECO:0000256" key="2">
    <source>
        <dbReference type="ARBA" id="ARBA00023043"/>
    </source>
</evidence>
<evidence type="ECO:0000256" key="1">
    <source>
        <dbReference type="ARBA" id="ARBA00022737"/>
    </source>
</evidence>